<dbReference type="SUPFAM" id="SSF52540">
    <property type="entry name" value="P-loop containing nucleoside triphosphate hydrolases"/>
    <property type="match status" value="1"/>
</dbReference>
<evidence type="ECO:0000256" key="3">
    <source>
        <dbReference type="ARBA" id="ARBA00023125"/>
    </source>
</evidence>
<feature type="region of interest" description="Disordered" evidence="6">
    <location>
        <begin position="36"/>
        <end position="57"/>
    </location>
</feature>
<keyword evidence="4" id="KW-0804">Transcription</keyword>
<name>A0A5N5LQU9_9ROSI</name>
<dbReference type="PANTHER" id="PTHR10799">
    <property type="entry name" value="SNF2/RAD54 HELICASE FAMILY"/>
    <property type="match status" value="1"/>
</dbReference>
<dbReference type="InterPro" id="IPR027417">
    <property type="entry name" value="P-loop_NTPase"/>
</dbReference>
<dbReference type="InterPro" id="IPR045239">
    <property type="entry name" value="bHLH95_bHLH"/>
</dbReference>
<reference evidence="9" key="1">
    <citation type="journal article" date="2019" name="Gigascience">
        <title>De novo genome assembly of the endangered Acer yangbiense, a plant species with extremely small populations endemic to Yunnan Province, China.</title>
        <authorList>
            <person name="Yang J."/>
            <person name="Wariss H.M."/>
            <person name="Tao L."/>
            <person name="Zhang R."/>
            <person name="Yun Q."/>
            <person name="Hollingsworth P."/>
            <person name="Dao Z."/>
            <person name="Luo G."/>
            <person name="Guo H."/>
            <person name="Ma Y."/>
            <person name="Sun W."/>
        </authorList>
    </citation>
    <scope>NUCLEOTIDE SEQUENCE [LARGE SCALE GENOMIC DNA]</scope>
    <source>
        <strain evidence="9">cv. br00</strain>
    </source>
</reference>
<feature type="compositionally biased region" description="Basic and acidic residues" evidence="6">
    <location>
        <begin position="347"/>
        <end position="357"/>
    </location>
</feature>
<comment type="caution">
    <text evidence="8">The sequence shown here is derived from an EMBL/GenBank/DDBJ whole genome shotgun (WGS) entry which is preliminary data.</text>
</comment>
<dbReference type="GO" id="GO:0005524">
    <property type="term" value="F:ATP binding"/>
    <property type="evidence" value="ECO:0007669"/>
    <property type="project" value="InterPro"/>
</dbReference>
<evidence type="ECO:0000313" key="9">
    <source>
        <dbReference type="Proteomes" id="UP000326939"/>
    </source>
</evidence>
<dbReference type="SUPFAM" id="SSF47459">
    <property type="entry name" value="HLH, helix-loop-helix DNA-binding domain"/>
    <property type="match status" value="1"/>
</dbReference>
<evidence type="ECO:0000256" key="5">
    <source>
        <dbReference type="ARBA" id="ARBA00023242"/>
    </source>
</evidence>
<feature type="region of interest" description="Disordered" evidence="6">
    <location>
        <begin position="71"/>
        <end position="90"/>
    </location>
</feature>
<evidence type="ECO:0000256" key="2">
    <source>
        <dbReference type="ARBA" id="ARBA00023015"/>
    </source>
</evidence>
<dbReference type="GO" id="GO:0046983">
    <property type="term" value="F:protein dimerization activity"/>
    <property type="evidence" value="ECO:0007669"/>
    <property type="project" value="InterPro"/>
</dbReference>
<keyword evidence="5" id="KW-0539">Nucleus</keyword>
<evidence type="ECO:0000256" key="1">
    <source>
        <dbReference type="ARBA" id="ARBA00004123"/>
    </source>
</evidence>
<dbReference type="CDD" id="cd11393">
    <property type="entry name" value="bHLH_AtbHLH_like"/>
    <property type="match status" value="1"/>
</dbReference>
<feature type="domain" description="BHLH" evidence="7">
    <location>
        <begin position="369"/>
        <end position="418"/>
    </location>
</feature>
<feature type="compositionally biased region" description="Low complexity" evidence="6">
    <location>
        <begin position="37"/>
        <end position="49"/>
    </location>
</feature>
<feature type="region of interest" description="Disordered" evidence="6">
    <location>
        <begin position="321"/>
        <end position="375"/>
    </location>
</feature>
<comment type="subcellular location">
    <subcellularLocation>
        <location evidence="1">Nucleus</location>
    </subcellularLocation>
</comment>
<dbReference type="Proteomes" id="UP000326939">
    <property type="component" value="Chromosome 8"/>
</dbReference>
<dbReference type="EMBL" id="VDCV01000008">
    <property type="protein sequence ID" value="KAB5544922.1"/>
    <property type="molecule type" value="Genomic_DNA"/>
</dbReference>
<keyword evidence="3" id="KW-0238">DNA-binding</keyword>
<evidence type="ECO:0000256" key="4">
    <source>
        <dbReference type="ARBA" id="ARBA00023163"/>
    </source>
</evidence>
<organism evidence="8 9">
    <name type="scientific">Salix brachista</name>
    <dbReference type="NCBI Taxonomy" id="2182728"/>
    <lineage>
        <taxon>Eukaryota</taxon>
        <taxon>Viridiplantae</taxon>
        <taxon>Streptophyta</taxon>
        <taxon>Embryophyta</taxon>
        <taxon>Tracheophyta</taxon>
        <taxon>Spermatophyta</taxon>
        <taxon>Magnoliopsida</taxon>
        <taxon>eudicotyledons</taxon>
        <taxon>Gunneridae</taxon>
        <taxon>Pentapetalae</taxon>
        <taxon>rosids</taxon>
        <taxon>fabids</taxon>
        <taxon>Malpighiales</taxon>
        <taxon>Salicaceae</taxon>
        <taxon>Saliceae</taxon>
        <taxon>Salix</taxon>
    </lineage>
</organism>
<dbReference type="GO" id="GO:0005634">
    <property type="term" value="C:nucleus"/>
    <property type="evidence" value="ECO:0007669"/>
    <property type="project" value="UniProtKB-SubCell"/>
</dbReference>
<evidence type="ECO:0000259" key="7">
    <source>
        <dbReference type="PROSITE" id="PS50888"/>
    </source>
</evidence>
<dbReference type="InterPro" id="IPR038718">
    <property type="entry name" value="SNF2-like_sf"/>
</dbReference>
<dbReference type="GO" id="GO:0003677">
    <property type="term" value="F:DNA binding"/>
    <property type="evidence" value="ECO:0007669"/>
    <property type="project" value="UniProtKB-KW"/>
</dbReference>
<dbReference type="InterPro" id="IPR000330">
    <property type="entry name" value="SNF2_N"/>
</dbReference>
<dbReference type="Gene3D" id="3.40.50.10810">
    <property type="entry name" value="Tandem AAA-ATPase domain"/>
    <property type="match status" value="1"/>
</dbReference>
<sequence length="806" mass="89187">MAEECTDNSVAISSSTPPNWWDLHHATSLSSWTNYTSPWQQSNPSSNSSCEEDLSMSTSFTNASNHSGLTVESARQLVEPSSSTELIGEHASDSQLWSHILLGVGSNDEMENSQDVVGENLLDALSSKTTSTMSSGIFGPACDYSKKLMDNNWELTNPKPFNSFEKQLNGCSESSIGSGRLNKMVSHLSIAPPNPEAQRQLFDPLPCNTYSFQHQTYSNSTPCLVGESRNSGFQSCYSRDPKVENEHREISTAPFRRSSNSNGAGYHIGLNSSVVGDNSSKYYYGMHDATSRSARNFSDVLKFPNRLSKPLVDIQVPKPRFKPINLSDSRKQGIQTSSPNGKGHGTTNEEKKKRFEETSETAVKKAKHESSSVSSVKMQAPKVKLSERVTALQQIVSPFGRTDTASVLYEAIQYIKFLQGQVQLLSNPYMKTTNSQKDPLVGLDRKDKGDAELDLKSRGLCLVPISCTPQIYHDNTGSDYWTPAYRGCLISNGDDCVGVTEHFSLADEEEETTRPSAGNCGLRFVVDEMRSEEELAVEDDDLVGKALQKCAKISAELKRICTAPVYRGGNFFSRDCYSMMHVELLSLKTVTDSDFQPVLKPLEVAGVNFLLLLYRKDIGGAVLADEMGLGKTIQGITHMTLLKCLHNDPGLHLIACPASVGELGKWCPSFSVLQHHGATPSAYSKELGSLAEAGSQQKDDYKILKHWQWSCVAMDEAHALKDKNSYRFMIERTDGFFLLHSYNEVLLNLGYELSSFNGFRDLSFCELKFTRSYIMQALAELLPGPTKCGHRVLTLSQWTSMLDILE</sequence>
<keyword evidence="2" id="KW-0805">Transcription regulation</keyword>
<protein>
    <recommendedName>
        <fullName evidence="7">BHLH domain-containing protein</fullName>
    </recommendedName>
</protein>
<gene>
    <name evidence="8" type="ORF">DKX38_013034</name>
</gene>
<dbReference type="InterPro" id="IPR011598">
    <property type="entry name" value="bHLH_dom"/>
</dbReference>
<evidence type="ECO:0000256" key="6">
    <source>
        <dbReference type="SAM" id="MobiDB-lite"/>
    </source>
</evidence>
<keyword evidence="9" id="KW-1185">Reference proteome</keyword>
<dbReference type="AlphaFoldDB" id="A0A5N5LQU9"/>
<accession>A0A5N5LQU9</accession>
<evidence type="ECO:0000313" key="8">
    <source>
        <dbReference type="EMBL" id="KAB5544922.1"/>
    </source>
</evidence>
<proteinExistence type="predicted"/>
<dbReference type="InterPro" id="IPR036638">
    <property type="entry name" value="HLH_DNA-bd_sf"/>
</dbReference>
<dbReference type="Pfam" id="PF00176">
    <property type="entry name" value="SNF2-rel_dom"/>
    <property type="match status" value="1"/>
</dbReference>
<dbReference type="PROSITE" id="PS50888">
    <property type="entry name" value="BHLH"/>
    <property type="match status" value="1"/>
</dbReference>